<dbReference type="EMBL" id="LNTY01000006">
    <property type="protein sequence ID" value="KXF83223.1"/>
    <property type="molecule type" value="Genomic_DNA"/>
</dbReference>
<name>A0A135ICN5_9GAMM</name>
<keyword evidence="2" id="KW-1133">Transmembrane helix</keyword>
<dbReference type="STRING" id="294935.ATN88_05900"/>
<comment type="caution">
    <text evidence="3">The sequence shown here is derived from an EMBL/GenBank/DDBJ whole genome shotgun (WGS) entry which is preliminary data.</text>
</comment>
<feature type="transmembrane region" description="Helical" evidence="2">
    <location>
        <begin position="310"/>
        <end position="329"/>
    </location>
</feature>
<organism evidence="3 4">
    <name type="scientific">Enterovibrio coralii</name>
    <dbReference type="NCBI Taxonomy" id="294935"/>
    <lineage>
        <taxon>Bacteria</taxon>
        <taxon>Pseudomonadati</taxon>
        <taxon>Pseudomonadota</taxon>
        <taxon>Gammaproteobacteria</taxon>
        <taxon>Vibrionales</taxon>
        <taxon>Vibrionaceae</taxon>
        <taxon>Enterovibrio</taxon>
    </lineage>
</organism>
<accession>A0A135ICN5</accession>
<evidence type="ECO:0000313" key="3">
    <source>
        <dbReference type="EMBL" id="KXF83223.1"/>
    </source>
</evidence>
<dbReference type="Proteomes" id="UP000070529">
    <property type="component" value="Unassembled WGS sequence"/>
</dbReference>
<feature type="region of interest" description="Disordered" evidence="1">
    <location>
        <begin position="424"/>
        <end position="462"/>
    </location>
</feature>
<evidence type="ECO:0000313" key="4">
    <source>
        <dbReference type="Proteomes" id="UP000070529"/>
    </source>
</evidence>
<feature type="transmembrane region" description="Helical" evidence="2">
    <location>
        <begin position="271"/>
        <end position="290"/>
    </location>
</feature>
<proteinExistence type="predicted"/>
<protein>
    <submittedName>
        <fullName evidence="3">Uncharacterized protein</fullName>
    </submittedName>
</protein>
<gene>
    <name evidence="3" type="ORF">ATN88_05900</name>
</gene>
<keyword evidence="2" id="KW-0812">Transmembrane</keyword>
<reference evidence="3 4" key="1">
    <citation type="submission" date="2015-11" db="EMBL/GenBank/DDBJ databases">
        <title>Genomic Taxonomy of the Vibrionaceae.</title>
        <authorList>
            <person name="Gomez-Gil B."/>
            <person name="Enciso-Ibarra J."/>
        </authorList>
    </citation>
    <scope>NUCLEOTIDE SEQUENCE [LARGE SCALE GENOMIC DNA]</scope>
    <source>
        <strain evidence="3 4">CAIM 912</strain>
    </source>
</reference>
<sequence>MSENNLLELIEACKSLKDQIKNASIPGANFDQQYGWNQVALGKTEVEYLITNLITRLENYGEAELTENFSHALPRHIDNIKRLESTSRSYFNNNAGHLVSFVPVLINTILVTIDDVVSELYSWENLNDSDLLPSKIKRKLTNYANLFDKFDANVKDLDKKIEIINSAHSTAENLPTVIEELIEARKTIDTEIKKAKETNREIMECSVEINGILSKLKELSLEADSELSKTSGYANASKELADQCKDYLNVTTTHGLASGFDQKAKELKKSINLWLCSLLAALTIGGFIGFDRVSDMQNLLMPSTTPGQYFVQILVSIFSIGGPLWLAWISTQQINQRFKLSEDYSYKATVAKSFVGFQEIAVRFGDGSEQRLFKSTLDRLDEMPLRLVEGKDYNSPWHELLDSDAFKQALHMVPSLAKEVGRFSQRTKLRTSGKPENKVRKPSLVNSEKTESNDSDSNTHVS</sequence>
<evidence type="ECO:0000256" key="2">
    <source>
        <dbReference type="SAM" id="Phobius"/>
    </source>
</evidence>
<dbReference type="AlphaFoldDB" id="A0A135ICN5"/>
<evidence type="ECO:0000256" key="1">
    <source>
        <dbReference type="SAM" id="MobiDB-lite"/>
    </source>
</evidence>
<keyword evidence="2" id="KW-0472">Membrane</keyword>
<keyword evidence="4" id="KW-1185">Reference proteome</keyword>